<accession>A0A382XU56</accession>
<protein>
    <submittedName>
        <fullName evidence="1">Uncharacterized protein</fullName>
    </submittedName>
</protein>
<feature type="non-terminal residue" evidence="1">
    <location>
        <position position="71"/>
    </location>
</feature>
<gene>
    <name evidence="1" type="ORF">METZ01_LOCUS427516</name>
</gene>
<dbReference type="Pfam" id="PF13715">
    <property type="entry name" value="CarbopepD_reg_2"/>
    <property type="match status" value="1"/>
</dbReference>
<dbReference type="InterPro" id="IPR008969">
    <property type="entry name" value="CarboxyPept-like_regulatory"/>
</dbReference>
<dbReference type="SUPFAM" id="SSF49464">
    <property type="entry name" value="Carboxypeptidase regulatory domain-like"/>
    <property type="match status" value="1"/>
</dbReference>
<sequence>MKKKLLTLCLIVIAIITNAQNSFKAKVLDSKTNEVLIGATLILSGTNNGVSTDINGFATLNNISNGKQLIE</sequence>
<name>A0A382XU56_9ZZZZ</name>
<proteinExistence type="predicted"/>
<reference evidence="1" key="1">
    <citation type="submission" date="2018-05" db="EMBL/GenBank/DDBJ databases">
        <authorList>
            <person name="Lanie J.A."/>
            <person name="Ng W.-L."/>
            <person name="Kazmierczak K.M."/>
            <person name="Andrzejewski T.M."/>
            <person name="Davidsen T.M."/>
            <person name="Wayne K.J."/>
            <person name="Tettelin H."/>
            <person name="Glass J.I."/>
            <person name="Rusch D."/>
            <person name="Podicherti R."/>
            <person name="Tsui H.-C.T."/>
            <person name="Winkler M.E."/>
        </authorList>
    </citation>
    <scope>NUCLEOTIDE SEQUENCE</scope>
</reference>
<dbReference type="AlphaFoldDB" id="A0A382XU56"/>
<organism evidence="1">
    <name type="scientific">marine metagenome</name>
    <dbReference type="NCBI Taxonomy" id="408172"/>
    <lineage>
        <taxon>unclassified sequences</taxon>
        <taxon>metagenomes</taxon>
        <taxon>ecological metagenomes</taxon>
    </lineage>
</organism>
<dbReference type="EMBL" id="UINC01170558">
    <property type="protein sequence ID" value="SVD74662.1"/>
    <property type="molecule type" value="Genomic_DNA"/>
</dbReference>
<evidence type="ECO:0000313" key="1">
    <source>
        <dbReference type="EMBL" id="SVD74662.1"/>
    </source>
</evidence>